<evidence type="ECO:0000313" key="2">
    <source>
        <dbReference type="EMBL" id="CEK78286.1"/>
    </source>
</evidence>
<feature type="non-terminal residue" evidence="2">
    <location>
        <position position="1"/>
    </location>
</feature>
<sequence length="178" mass="19886">CVSKIFKRCRSLSAAIIVVSIWLCLITVINFGSNSQQGNVELKEDPHLFIDSGGLASYLALLGFSPSIKRTESPSSIPLETEWILRNELKTSITRLHPVVKAHGDGQTSNLMKNGIIRGRRIQEIKPIQTGGLETLSRRYQEDLGDGYARNQKSSNVFLSRERAQINTKAITMMEIRT</sequence>
<gene>
    <name evidence="2" type="primary">ORF109326</name>
</gene>
<protein>
    <submittedName>
        <fullName evidence="2">Uncharacterized protein</fullName>
    </submittedName>
</protein>
<accession>A0A0B7AE06</accession>
<keyword evidence="1" id="KW-0812">Transmembrane</keyword>
<evidence type="ECO:0000256" key="1">
    <source>
        <dbReference type="SAM" id="Phobius"/>
    </source>
</evidence>
<keyword evidence="1" id="KW-0472">Membrane</keyword>
<keyword evidence="1" id="KW-1133">Transmembrane helix</keyword>
<feature type="non-terminal residue" evidence="2">
    <location>
        <position position="178"/>
    </location>
</feature>
<dbReference type="AlphaFoldDB" id="A0A0B7AE06"/>
<proteinExistence type="predicted"/>
<feature type="transmembrane region" description="Helical" evidence="1">
    <location>
        <begin position="12"/>
        <end position="32"/>
    </location>
</feature>
<organism evidence="2">
    <name type="scientific">Arion vulgaris</name>
    <dbReference type="NCBI Taxonomy" id="1028688"/>
    <lineage>
        <taxon>Eukaryota</taxon>
        <taxon>Metazoa</taxon>
        <taxon>Spiralia</taxon>
        <taxon>Lophotrochozoa</taxon>
        <taxon>Mollusca</taxon>
        <taxon>Gastropoda</taxon>
        <taxon>Heterobranchia</taxon>
        <taxon>Euthyneura</taxon>
        <taxon>Panpulmonata</taxon>
        <taxon>Eupulmonata</taxon>
        <taxon>Stylommatophora</taxon>
        <taxon>Helicina</taxon>
        <taxon>Arionoidea</taxon>
        <taxon>Arionidae</taxon>
        <taxon>Arion</taxon>
    </lineage>
</organism>
<reference evidence="2" key="1">
    <citation type="submission" date="2014-12" db="EMBL/GenBank/DDBJ databases">
        <title>Insight into the proteome of Arion vulgaris.</title>
        <authorList>
            <person name="Aradska J."/>
            <person name="Bulat T."/>
            <person name="Smidak R."/>
            <person name="Sarate P."/>
            <person name="Gangsoo J."/>
            <person name="Sialana F."/>
            <person name="Bilban M."/>
            <person name="Lubec G."/>
        </authorList>
    </citation>
    <scope>NUCLEOTIDE SEQUENCE</scope>
    <source>
        <tissue evidence="2">Skin</tissue>
    </source>
</reference>
<dbReference type="EMBL" id="HACG01031421">
    <property type="protein sequence ID" value="CEK78286.1"/>
    <property type="molecule type" value="Transcribed_RNA"/>
</dbReference>
<name>A0A0B7AE06_9EUPU</name>